<name>A0A439CYG2_9PEZI</name>
<dbReference type="Proteomes" id="UP000286045">
    <property type="component" value="Unassembled WGS sequence"/>
</dbReference>
<evidence type="ECO:0000313" key="1">
    <source>
        <dbReference type="EMBL" id="RWA07190.1"/>
    </source>
</evidence>
<comment type="caution">
    <text evidence="1">The sequence shown here is derived from an EMBL/GenBank/DDBJ whole genome shotgun (WGS) entry which is preliminary data.</text>
</comment>
<gene>
    <name evidence="1" type="ORF">EKO27_g7912</name>
</gene>
<dbReference type="AlphaFoldDB" id="A0A439CYG2"/>
<keyword evidence="2" id="KW-1185">Reference proteome</keyword>
<accession>A0A439CYG2</accession>
<reference evidence="1 2" key="1">
    <citation type="submission" date="2018-12" db="EMBL/GenBank/DDBJ databases">
        <title>Draft genome sequence of Xylaria grammica IHI A82.</title>
        <authorList>
            <person name="Buettner E."/>
            <person name="Kellner H."/>
        </authorList>
    </citation>
    <scope>NUCLEOTIDE SEQUENCE [LARGE SCALE GENOMIC DNA]</scope>
    <source>
        <strain evidence="1 2">IHI A82</strain>
    </source>
</reference>
<dbReference type="EMBL" id="RYZI01000275">
    <property type="protein sequence ID" value="RWA07190.1"/>
    <property type="molecule type" value="Genomic_DNA"/>
</dbReference>
<proteinExistence type="predicted"/>
<evidence type="ECO:0000313" key="2">
    <source>
        <dbReference type="Proteomes" id="UP000286045"/>
    </source>
</evidence>
<sequence>MAEPRSLSIPQEAANALSTLTEALRSATYKPLLDYEICLEEDIIQNVIPVVNLLPPPAGDVSYPEVRVNVVHFNKPASIPVPPELIAIIVPVHIATGGAKIAGHALEAESYWEITKEEQVEPDFYALLVLFQKP</sequence>
<protein>
    <submittedName>
        <fullName evidence="1">Uncharacterized protein</fullName>
    </submittedName>
</protein>
<organism evidence="1 2">
    <name type="scientific">Xylaria grammica</name>
    <dbReference type="NCBI Taxonomy" id="363999"/>
    <lineage>
        <taxon>Eukaryota</taxon>
        <taxon>Fungi</taxon>
        <taxon>Dikarya</taxon>
        <taxon>Ascomycota</taxon>
        <taxon>Pezizomycotina</taxon>
        <taxon>Sordariomycetes</taxon>
        <taxon>Xylariomycetidae</taxon>
        <taxon>Xylariales</taxon>
        <taxon>Xylariaceae</taxon>
        <taxon>Xylaria</taxon>
    </lineage>
</organism>